<feature type="chain" id="PRO_5002212382" description="Lipoprotein" evidence="2">
    <location>
        <begin position="29"/>
        <end position="210"/>
    </location>
</feature>
<feature type="compositionally biased region" description="Polar residues" evidence="1">
    <location>
        <begin position="33"/>
        <end position="44"/>
    </location>
</feature>
<dbReference type="OrthoDB" id="3230981at2"/>
<dbReference type="PROSITE" id="PS51257">
    <property type="entry name" value="PROKAR_LIPOPROTEIN"/>
    <property type="match status" value="1"/>
</dbReference>
<protein>
    <recommendedName>
        <fullName evidence="5">Lipoprotein</fullName>
    </recommendedName>
</protein>
<feature type="signal peptide" evidence="2">
    <location>
        <begin position="1"/>
        <end position="28"/>
    </location>
</feature>
<feature type="region of interest" description="Disordered" evidence="1">
    <location>
        <begin position="25"/>
        <end position="44"/>
    </location>
</feature>
<gene>
    <name evidence="3" type="ORF">SD72_02830</name>
</gene>
<keyword evidence="4" id="KW-1185">Reference proteome</keyword>
<evidence type="ECO:0000313" key="4">
    <source>
        <dbReference type="Proteomes" id="UP000032120"/>
    </source>
</evidence>
<sequence>MRNRRKAVVGVALALGLLLTGCTQQETAPEGSSPPSDALSRQTPVDSSFKAVIEDYLRQATNDFERDALGRALETGRVSEADYQEAVNGMLQCLRGRGFPSIAEPDPQTGVVRYLTEGSTEGDGFEAAFEECSIGTTYLVGSLYDQMATNPDNADFVELIAQCLVRKEVYPAGFTKEEFLAIAQTANTLPADDPFFSPASAACQSNPAAR</sequence>
<accession>A0A0D0IPS6</accession>
<dbReference type="RefSeq" id="WP_042542881.1">
    <property type="nucleotide sequence ID" value="NZ_JXSQ01000002.1"/>
</dbReference>
<evidence type="ECO:0000313" key="3">
    <source>
        <dbReference type="EMBL" id="KIP53599.1"/>
    </source>
</evidence>
<evidence type="ECO:0000256" key="2">
    <source>
        <dbReference type="SAM" id="SignalP"/>
    </source>
</evidence>
<dbReference type="AlphaFoldDB" id="A0A0D0IPS6"/>
<reference evidence="3 4" key="1">
    <citation type="submission" date="2015-01" db="EMBL/GenBank/DDBJ databases">
        <title>Draft genome sequence of Leucobacter komagatae strain VKM ST2845.</title>
        <authorList>
            <person name="Karlyshev A.V."/>
            <person name="Kudryashova E.B."/>
        </authorList>
    </citation>
    <scope>NUCLEOTIDE SEQUENCE [LARGE SCALE GENOMIC DNA]</scope>
    <source>
        <strain evidence="3 4">VKM ST2845</strain>
    </source>
</reference>
<keyword evidence="2" id="KW-0732">Signal</keyword>
<dbReference type="Proteomes" id="UP000032120">
    <property type="component" value="Unassembled WGS sequence"/>
</dbReference>
<comment type="caution">
    <text evidence="3">The sequence shown here is derived from an EMBL/GenBank/DDBJ whole genome shotgun (WGS) entry which is preliminary data.</text>
</comment>
<evidence type="ECO:0008006" key="5">
    <source>
        <dbReference type="Google" id="ProtNLM"/>
    </source>
</evidence>
<name>A0A0D0IPS6_9MICO</name>
<dbReference type="EMBL" id="JXSQ01000002">
    <property type="protein sequence ID" value="KIP53599.1"/>
    <property type="molecule type" value="Genomic_DNA"/>
</dbReference>
<evidence type="ECO:0000256" key="1">
    <source>
        <dbReference type="SAM" id="MobiDB-lite"/>
    </source>
</evidence>
<organism evidence="3 4">
    <name type="scientific">Leucobacter komagatae</name>
    <dbReference type="NCBI Taxonomy" id="55969"/>
    <lineage>
        <taxon>Bacteria</taxon>
        <taxon>Bacillati</taxon>
        <taxon>Actinomycetota</taxon>
        <taxon>Actinomycetes</taxon>
        <taxon>Micrococcales</taxon>
        <taxon>Microbacteriaceae</taxon>
        <taxon>Leucobacter</taxon>
    </lineage>
</organism>
<proteinExistence type="predicted"/>